<name>A0A183UVF1_TOXCA</name>
<evidence type="ECO:0000313" key="2">
    <source>
        <dbReference type="WBParaSite" id="TCNE_0001247101-mRNA-1"/>
    </source>
</evidence>
<reference evidence="2" key="1">
    <citation type="submission" date="2016-06" db="UniProtKB">
        <authorList>
            <consortium name="WormBaseParasite"/>
        </authorList>
    </citation>
    <scope>IDENTIFICATION</scope>
</reference>
<accession>A0A183UVF1</accession>
<dbReference type="AlphaFoldDB" id="A0A183UVF1"/>
<protein>
    <submittedName>
        <fullName evidence="2">Ovule protein</fullName>
    </submittedName>
</protein>
<proteinExistence type="predicted"/>
<sequence length="121" mass="14194">LCRMRNKRTTDCFCRTTFLEWMESNGTMFDCNLRLSEWQIVIRNAMTDKIEADEQLTLTRDLDIREKGPKSRDDCIEEELTRIGVREGRKEQGGGDELEGIGSCANFHVRKLKKLNLRRRP</sequence>
<evidence type="ECO:0000313" key="1">
    <source>
        <dbReference type="Proteomes" id="UP000050794"/>
    </source>
</evidence>
<organism evidence="1 2">
    <name type="scientific">Toxocara canis</name>
    <name type="common">Canine roundworm</name>
    <dbReference type="NCBI Taxonomy" id="6265"/>
    <lineage>
        <taxon>Eukaryota</taxon>
        <taxon>Metazoa</taxon>
        <taxon>Ecdysozoa</taxon>
        <taxon>Nematoda</taxon>
        <taxon>Chromadorea</taxon>
        <taxon>Rhabditida</taxon>
        <taxon>Spirurina</taxon>
        <taxon>Ascaridomorpha</taxon>
        <taxon>Ascaridoidea</taxon>
        <taxon>Toxocaridae</taxon>
        <taxon>Toxocara</taxon>
    </lineage>
</organism>
<dbReference type="WBParaSite" id="TCNE_0001247101-mRNA-1">
    <property type="protein sequence ID" value="TCNE_0001247101-mRNA-1"/>
    <property type="gene ID" value="TCNE_0001247101"/>
</dbReference>
<dbReference type="Proteomes" id="UP000050794">
    <property type="component" value="Unassembled WGS sequence"/>
</dbReference>
<keyword evidence="1" id="KW-1185">Reference proteome</keyword>